<dbReference type="GO" id="GO:0005524">
    <property type="term" value="F:ATP binding"/>
    <property type="evidence" value="ECO:0007669"/>
    <property type="project" value="UniProtKB-KW"/>
</dbReference>
<dbReference type="AlphaFoldDB" id="A0A9W8DLN0"/>
<keyword evidence="6 14" id="KW-0436">Ligase</keyword>
<dbReference type="EC" id="6.1.1.17" evidence="3"/>
<dbReference type="InterPro" id="IPR010987">
    <property type="entry name" value="Glutathione-S-Trfase_C-like"/>
</dbReference>
<feature type="compositionally biased region" description="Low complexity" evidence="15">
    <location>
        <begin position="787"/>
        <end position="800"/>
    </location>
</feature>
<protein>
    <recommendedName>
        <fullName evidence="13">Probable glutamate--tRNA ligase, cytoplasmic</fullName>
        <ecNumber evidence="3">6.1.1.17</ecNumber>
    </recommendedName>
    <alternativeName>
        <fullName evidence="11">Glutamyl-tRNA synthetase</fullName>
    </alternativeName>
</protein>
<dbReference type="InterPro" id="IPR020056">
    <property type="entry name" value="Rbsml_bL25/Gln-tRNA_synth_N"/>
</dbReference>
<organism evidence="17 18">
    <name type="scientific">Mycoemilia scoparia</name>
    <dbReference type="NCBI Taxonomy" id="417184"/>
    <lineage>
        <taxon>Eukaryota</taxon>
        <taxon>Fungi</taxon>
        <taxon>Fungi incertae sedis</taxon>
        <taxon>Zoopagomycota</taxon>
        <taxon>Kickxellomycotina</taxon>
        <taxon>Kickxellomycetes</taxon>
        <taxon>Kickxellales</taxon>
        <taxon>Kickxellaceae</taxon>
        <taxon>Mycoemilia</taxon>
    </lineage>
</organism>
<dbReference type="InterPro" id="IPR036282">
    <property type="entry name" value="Glutathione-S-Trfase_C_sf"/>
</dbReference>
<dbReference type="GO" id="GO:0006424">
    <property type="term" value="P:glutamyl-tRNA aminoacylation"/>
    <property type="evidence" value="ECO:0007669"/>
    <property type="project" value="InterPro"/>
</dbReference>
<feature type="compositionally biased region" description="Basic and acidic residues" evidence="15">
    <location>
        <begin position="770"/>
        <end position="779"/>
    </location>
</feature>
<dbReference type="InterPro" id="IPR004526">
    <property type="entry name" value="Glu-tRNA-synth_arc/euk"/>
</dbReference>
<dbReference type="GO" id="GO:0005829">
    <property type="term" value="C:cytosol"/>
    <property type="evidence" value="ECO:0007669"/>
    <property type="project" value="TreeGrafter"/>
</dbReference>
<dbReference type="InterPro" id="IPR020061">
    <property type="entry name" value="Glu_tRNA_lig_a-bdl"/>
</dbReference>
<evidence type="ECO:0000256" key="15">
    <source>
        <dbReference type="SAM" id="MobiDB-lite"/>
    </source>
</evidence>
<gene>
    <name evidence="17" type="primary">GUS1</name>
    <name evidence="17" type="ORF">H4219_004323</name>
</gene>
<evidence type="ECO:0000256" key="9">
    <source>
        <dbReference type="ARBA" id="ARBA00022917"/>
    </source>
</evidence>
<sequence>MPSLTLAKKGFPTPWPHAGIAEFINHVLGKQEIKAAWIEGNTVDIPSDSNKKKEPALIAMDDDSDHNKDIYIGGKLSLSKMLVRYSRDIGYLDPAVVEWVTLYGESMAAGPKSPGLADALAKLDHHLAMRTFLVGYQVTAADVVIWGALRHTASFQQGLKTNPASVGINLARFYLFVDSLPFIKKAVAGFESAKPSKETAAAATSAAAGAATDAATGGNKGSTRAGEQGKFELNVKNLEYGKVCTRFPPEPSGYLHIGHVKAALLNEHIAHANGGKLIVRFDDTNPTKEKMEYQDAIIADLATLGIKGDVTSFTSDYFDVIYDYAIRIIKKGLAYVDDTDQPTMQHERMHGIASKSRDLSVEENLARFKEMESATEFGKQCCLRAKMSVDNKNKAMRDPVIYRVNEIPHHRTGSKWKIYPTYDFACPIVDSIEGVTHALRSNEYTDREPQFRWFLEKLELRDVHIEGYSRVNFVYTLLSKRKLQWFVNEGLVGGWDDPRFPTVRGIVRRGMTIEALREYMLSMGASKNALMLEWDKLWALNKKVIDPVAPRHTAVASENAVLAKISNVEETPSTKSVPRHKKNPELGEKTTSYSNLVYFDQADAASFEQDEEITMMDWGNAFVRSIERSEDGKIVTGLALEFNPNGNFKTTKKKVTWLAKDNSRPLVPADLLDYDYLITKKKLEDGDELSDHLTKQSLFVTPGFVDPNVVDLKKGDIIQLERKGYYIVDETAKDHASGKIQLIYIPDGKVKSIASKSSSGADSGKKDKKKNKEEGNGGEKKKKANNKKAAAARAGVSAASSNIPPMYQMHSLYEELKVPRPEEVSKMYVVDTLY</sequence>
<dbReference type="Pfam" id="PF03950">
    <property type="entry name" value="tRNA-synt_1c_C"/>
    <property type="match status" value="1"/>
</dbReference>
<dbReference type="PANTHER" id="PTHR43097">
    <property type="entry name" value="GLUTAMINE-TRNA LIGASE"/>
    <property type="match status" value="1"/>
</dbReference>
<proteinExistence type="inferred from homology"/>
<evidence type="ECO:0000256" key="11">
    <source>
        <dbReference type="ARBA" id="ARBA00030865"/>
    </source>
</evidence>
<dbReference type="EMBL" id="JANBPU010000146">
    <property type="protein sequence ID" value="KAJ1915433.1"/>
    <property type="molecule type" value="Genomic_DNA"/>
</dbReference>
<evidence type="ECO:0000256" key="14">
    <source>
        <dbReference type="RuleBase" id="RU363037"/>
    </source>
</evidence>
<dbReference type="Gene3D" id="1.20.1050.130">
    <property type="match status" value="1"/>
</dbReference>
<keyword evidence="4" id="KW-0963">Cytoplasm</keyword>
<dbReference type="InterPro" id="IPR049437">
    <property type="entry name" value="tRNA-synt_1c_C2"/>
</dbReference>
<dbReference type="FunFam" id="2.40.240.10:FF:000004">
    <property type="entry name" value="Glutamyl-tRNA synthetase, cytoplasmic"/>
    <property type="match status" value="1"/>
</dbReference>
<dbReference type="InterPro" id="IPR050132">
    <property type="entry name" value="Gln/Glu-tRNA_Ligase"/>
</dbReference>
<evidence type="ECO:0000256" key="2">
    <source>
        <dbReference type="ARBA" id="ARBA00008927"/>
    </source>
</evidence>
<dbReference type="InterPro" id="IPR020058">
    <property type="entry name" value="Glu/Gln-tRNA-synth_Ib_cat-dom"/>
</dbReference>
<dbReference type="SUPFAM" id="SSF50715">
    <property type="entry name" value="Ribosomal protein L25-like"/>
    <property type="match status" value="1"/>
</dbReference>
<feature type="domain" description="GST C-terminal" evidence="16">
    <location>
        <begin position="74"/>
        <end position="196"/>
    </location>
</feature>
<dbReference type="Pfam" id="PF00749">
    <property type="entry name" value="tRNA-synt_1c"/>
    <property type="match status" value="1"/>
</dbReference>
<dbReference type="GO" id="GO:0004818">
    <property type="term" value="F:glutamate-tRNA ligase activity"/>
    <property type="evidence" value="ECO:0007669"/>
    <property type="project" value="UniProtKB-EC"/>
</dbReference>
<dbReference type="InterPro" id="IPR011035">
    <property type="entry name" value="Ribosomal_bL25/Gln-tRNA_synth"/>
</dbReference>
<dbReference type="PANTHER" id="PTHR43097:SF5">
    <property type="entry name" value="GLUTAMATE--TRNA LIGASE"/>
    <property type="match status" value="1"/>
</dbReference>
<comment type="caution">
    <text evidence="17">The sequence shown here is derived from an EMBL/GenBank/DDBJ whole genome shotgun (WGS) entry which is preliminary data.</text>
</comment>
<evidence type="ECO:0000256" key="13">
    <source>
        <dbReference type="ARBA" id="ARBA00070830"/>
    </source>
</evidence>
<dbReference type="FunFam" id="1.10.1160.10:FF:000001">
    <property type="entry name" value="Glutamine--tRNA ligase"/>
    <property type="match status" value="1"/>
</dbReference>
<keyword evidence="9 14" id="KW-0648">Protein biosynthesis</keyword>
<dbReference type="Gene3D" id="1.10.1160.10">
    <property type="entry name" value="Glutamyl-trna Synthetase, Domain 2"/>
    <property type="match status" value="1"/>
</dbReference>
<comment type="catalytic activity">
    <reaction evidence="12">
        <text>tRNA(Glu) + L-glutamate + ATP = L-glutamyl-tRNA(Glu) + AMP + diphosphate</text>
        <dbReference type="Rhea" id="RHEA:23540"/>
        <dbReference type="Rhea" id="RHEA-COMP:9663"/>
        <dbReference type="Rhea" id="RHEA-COMP:9680"/>
        <dbReference type="ChEBI" id="CHEBI:29985"/>
        <dbReference type="ChEBI" id="CHEBI:30616"/>
        <dbReference type="ChEBI" id="CHEBI:33019"/>
        <dbReference type="ChEBI" id="CHEBI:78442"/>
        <dbReference type="ChEBI" id="CHEBI:78520"/>
        <dbReference type="ChEBI" id="CHEBI:456215"/>
        <dbReference type="EC" id="6.1.1.17"/>
    </reaction>
</comment>
<dbReference type="SUPFAM" id="SSF47616">
    <property type="entry name" value="GST C-terminal domain-like"/>
    <property type="match status" value="1"/>
</dbReference>
<evidence type="ECO:0000256" key="6">
    <source>
        <dbReference type="ARBA" id="ARBA00022598"/>
    </source>
</evidence>
<dbReference type="InterPro" id="IPR000924">
    <property type="entry name" value="Glu/Gln-tRNA-synth"/>
</dbReference>
<comment type="similarity">
    <text evidence="2">Belongs to the class-I aminoacyl-tRNA synthetase family. Glutamate--tRNA ligase type 2 subfamily.</text>
</comment>
<keyword evidence="18" id="KW-1185">Reference proteome</keyword>
<feature type="region of interest" description="Disordered" evidence="15">
    <location>
        <begin position="754"/>
        <end position="800"/>
    </location>
</feature>
<name>A0A9W8DLN0_9FUNG</name>
<keyword evidence="5" id="KW-0597">Phosphoprotein</keyword>
<dbReference type="PROSITE" id="PS50405">
    <property type="entry name" value="GST_CTER"/>
    <property type="match status" value="1"/>
</dbReference>
<evidence type="ECO:0000256" key="1">
    <source>
        <dbReference type="ARBA" id="ARBA00004496"/>
    </source>
</evidence>
<comment type="subcellular location">
    <subcellularLocation>
        <location evidence="1">Cytoplasm</location>
    </subcellularLocation>
</comment>
<dbReference type="Pfam" id="PF20974">
    <property type="entry name" value="tRNA-synt_1c_C2"/>
    <property type="match status" value="1"/>
</dbReference>
<evidence type="ECO:0000256" key="8">
    <source>
        <dbReference type="ARBA" id="ARBA00022840"/>
    </source>
</evidence>
<dbReference type="Gene3D" id="2.40.240.10">
    <property type="entry name" value="Ribosomal Protein L25, Chain P"/>
    <property type="match status" value="1"/>
</dbReference>
<evidence type="ECO:0000313" key="18">
    <source>
        <dbReference type="Proteomes" id="UP001150538"/>
    </source>
</evidence>
<reference evidence="17" key="1">
    <citation type="submission" date="2022-07" db="EMBL/GenBank/DDBJ databases">
        <title>Phylogenomic reconstructions and comparative analyses of Kickxellomycotina fungi.</title>
        <authorList>
            <person name="Reynolds N.K."/>
            <person name="Stajich J.E."/>
            <person name="Barry K."/>
            <person name="Grigoriev I.V."/>
            <person name="Crous P."/>
            <person name="Smith M.E."/>
        </authorList>
    </citation>
    <scope>NUCLEOTIDE SEQUENCE</scope>
    <source>
        <strain evidence="17">NBRC 100468</strain>
    </source>
</reference>
<dbReference type="OrthoDB" id="10250478at2759"/>
<dbReference type="InterPro" id="IPR001412">
    <property type="entry name" value="aa-tRNA-synth_I_CS"/>
</dbReference>
<keyword evidence="7 14" id="KW-0547">Nucleotide-binding</keyword>
<accession>A0A9W8DLN0</accession>
<dbReference type="PRINTS" id="PR00987">
    <property type="entry name" value="TRNASYNTHGLU"/>
</dbReference>
<keyword evidence="10 14" id="KW-0030">Aminoacyl-tRNA synthetase</keyword>
<evidence type="ECO:0000256" key="7">
    <source>
        <dbReference type="ARBA" id="ARBA00022741"/>
    </source>
</evidence>
<dbReference type="Proteomes" id="UP001150538">
    <property type="component" value="Unassembled WGS sequence"/>
</dbReference>
<dbReference type="FunFam" id="3.40.50.620:FF:000037">
    <property type="entry name" value="Glutamine--tRNA ligase cytoplasmic"/>
    <property type="match status" value="1"/>
</dbReference>
<evidence type="ECO:0000259" key="16">
    <source>
        <dbReference type="PROSITE" id="PS50405"/>
    </source>
</evidence>
<evidence type="ECO:0000256" key="10">
    <source>
        <dbReference type="ARBA" id="ARBA00023146"/>
    </source>
</evidence>
<keyword evidence="8 14" id="KW-0067">ATP-binding</keyword>
<dbReference type="NCBIfam" id="TIGR00463">
    <property type="entry name" value="gltX_arch"/>
    <property type="match status" value="1"/>
</dbReference>
<evidence type="ECO:0000256" key="3">
    <source>
        <dbReference type="ARBA" id="ARBA00012835"/>
    </source>
</evidence>
<evidence type="ECO:0000256" key="5">
    <source>
        <dbReference type="ARBA" id="ARBA00022553"/>
    </source>
</evidence>
<evidence type="ECO:0000256" key="4">
    <source>
        <dbReference type="ARBA" id="ARBA00022490"/>
    </source>
</evidence>
<dbReference type="SUPFAM" id="SSF52374">
    <property type="entry name" value="Nucleotidylyl transferase"/>
    <property type="match status" value="1"/>
</dbReference>
<dbReference type="GO" id="GO:0017102">
    <property type="term" value="C:methionyl glutamyl tRNA synthetase complex"/>
    <property type="evidence" value="ECO:0007669"/>
    <property type="project" value="TreeGrafter"/>
</dbReference>
<dbReference type="Gene3D" id="3.90.800.10">
    <property type="entry name" value="Glutamyl-tRNA Synthetase, Domain 3"/>
    <property type="match status" value="1"/>
</dbReference>
<dbReference type="InterPro" id="IPR020059">
    <property type="entry name" value="Glu/Gln-tRNA-synth_Ib_codon-bd"/>
</dbReference>
<dbReference type="Gene3D" id="3.40.50.620">
    <property type="entry name" value="HUPs"/>
    <property type="match status" value="1"/>
</dbReference>
<evidence type="ECO:0000313" key="17">
    <source>
        <dbReference type="EMBL" id="KAJ1915433.1"/>
    </source>
</evidence>
<dbReference type="PROSITE" id="PS00178">
    <property type="entry name" value="AA_TRNA_LIGASE_I"/>
    <property type="match status" value="1"/>
</dbReference>
<dbReference type="FunFam" id="3.90.800.10:FF:000001">
    <property type="entry name" value="Glutamine--tRNA ligase"/>
    <property type="match status" value="1"/>
</dbReference>
<evidence type="ECO:0000256" key="12">
    <source>
        <dbReference type="ARBA" id="ARBA00048351"/>
    </source>
</evidence>
<dbReference type="HAMAP" id="MF_02076">
    <property type="entry name" value="Glu_tRNA_synth_type2"/>
    <property type="match status" value="1"/>
</dbReference>
<dbReference type="InterPro" id="IPR014729">
    <property type="entry name" value="Rossmann-like_a/b/a_fold"/>
</dbReference>